<dbReference type="InterPro" id="IPR019887">
    <property type="entry name" value="Tscrpt_reg_AsnC/Lrp_C"/>
</dbReference>
<feature type="domain" description="HTH asnC-type" evidence="4">
    <location>
        <begin position="16"/>
        <end position="77"/>
    </location>
</feature>
<dbReference type="GO" id="GO:0006355">
    <property type="term" value="P:regulation of DNA-templated transcription"/>
    <property type="evidence" value="ECO:0007669"/>
    <property type="project" value="UniProtKB-ARBA"/>
</dbReference>
<dbReference type="Gene3D" id="1.10.10.10">
    <property type="entry name" value="Winged helix-like DNA-binding domain superfamily/Winged helix DNA-binding domain"/>
    <property type="match status" value="1"/>
</dbReference>
<evidence type="ECO:0000313" key="6">
    <source>
        <dbReference type="Proteomes" id="UP000001959"/>
    </source>
</evidence>
<dbReference type="InterPro" id="IPR036390">
    <property type="entry name" value="WH_DNA-bd_sf"/>
</dbReference>
<dbReference type="eggNOG" id="COG1522">
    <property type="taxonomic scope" value="Bacteria"/>
</dbReference>
<name>Q0C5S7_HYPNA</name>
<keyword evidence="1" id="KW-0805">Transcription regulation</keyword>
<proteinExistence type="predicted"/>
<dbReference type="EMBL" id="CP000158">
    <property type="protein sequence ID" value="ABI76988.1"/>
    <property type="molecule type" value="Genomic_DNA"/>
</dbReference>
<accession>Q0C5S7</accession>
<dbReference type="SUPFAM" id="SSF46785">
    <property type="entry name" value="Winged helix' DNA-binding domain"/>
    <property type="match status" value="1"/>
</dbReference>
<dbReference type="GO" id="GO:0043200">
    <property type="term" value="P:response to amino acid"/>
    <property type="evidence" value="ECO:0007669"/>
    <property type="project" value="TreeGrafter"/>
</dbReference>
<dbReference type="SMART" id="SM00344">
    <property type="entry name" value="HTH_ASNC"/>
    <property type="match status" value="1"/>
</dbReference>
<dbReference type="Pfam" id="PF01037">
    <property type="entry name" value="AsnC_trans_reg"/>
    <property type="match status" value="1"/>
</dbReference>
<dbReference type="InterPro" id="IPR036388">
    <property type="entry name" value="WH-like_DNA-bd_sf"/>
</dbReference>
<gene>
    <name evidence="5" type="ordered locus">HNE_0182</name>
</gene>
<keyword evidence="2" id="KW-0238">DNA-binding</keyword>
<dbReference type="PANTHER" id="PTHR30154:SF17">
    <property type="entry name" value="DNA-BINDING TRANSCRIPTIONAL ACTIVATOR DECR"/>
    <property type="match status" value="1"/>
</dbReference>
<dbReference type="InterPro" id="IPR011991">
    <property type="entry name" value="ArsR-like_HTH"/>
</dbReference>
<evidence type="ECO:0000256" key="1">
    <source>
        <dbReference type="ARBA" id="ARBA00023015"/>
    </source>
</evidence>
<dbReference type="CDD" id="cd00090">
    <property type="entry name" value="HTH_ARSR"/>
    <property type="match status" value="1"/>
</dbReference>
<evidence type="ECO:0000256" key="2">
    <source>
        <dbReference type="ARBA" id="ARBA00023125"/>
    </source>
</evidence>
<dbReference type="PRINTS" id="PR00033">
    <property type="entry name" value="HTHASNC"/>
</dbReference>
<dbReference type="KEGG" id="hne:HNE_0182"/>
<dbReference type="HOGENOM" id="CLU_091233_0_2_5"/>
<dbReference type="GO" id="GO:0043565">
    <property type="term" value="F:sequence-specific DNA binding"/>
    <property type="evidence" value="ECO:0007669"/>
    <property type="project" value="InterPro"/>
</dbReference>
<dbReference type="Gene3D" id="3.30.70.920">
    <property type="match status" value="1"/>
</dbReference>
<dbReference type="Proteomes" id="UP000001959">
    <property type="component" value="Chromosome"/>
</dbReference>
<dbReference type="Pfam" id="PF13412">
    <property type="entry name" value="HTH_24"/>
    <property type="match status" value="1"/>
</dbReference>
<dbReference type="InterPro" id="IPR000485">
    <property type="entry name" value="AsnC-type_HTH_dom"/>
</dbReference>
<dbReference type="GO" id="GO:0005829">
    <property type="term" value="C:cytosol"/>
    <property type="evidence" value="ECO:0007669"/>
    <property type="project" value="TreeGrafter"/>
</dbReference>
<dbReference type="STRING" id="228405.HNE_0182"/>
<dbReference type="PROSITE" id="PS50956">
    <property type="entry name" value="HTH_ASNC_2"/>
    <property type="match status" value="1"/>
</dbReference>
<reference evidence="5 6" key="1">
    <citation type="journal article" date="2006" name="J. Bacteriol.">
        <title>Comparative genomic evidence for a close relationship between the dimorphic prosthecate bacteria Hyphomonas neptunium and Caulobacter crescentus.</title>
        <authorList>
            <person name="Badger J.H."/>
            <person name="Hoover T.R."/>
            <person name="Brun Y.V."/>
            <person name="Weiner R.M."/>
            <person name="Laub M.T."/>
            <person name="Alexandre G."/>
            <person name="Mrazek J."/>
            <person name="Ren Q."/>
            <person name="Paulsen I.T."/>
            <person name="Nelson K.E."/>
            <person name="Khouri H.M."/>
            <person name="Radune D."/>
            <person name="Sosa J."/>
            <person name="Dodson R.J."/>
            <person name="Sullivan S.A."/>
            <person name="Rosovitz M.J."/>
            <person name="Madupu R."/>
            <person name="Brinkac L.M."/>
            <person name="Durkin A.S."/>
            <person name="Daugherty S.C."/>
            <person name="Kothari S.P."/>
            <person name="Giglio M.G."/>
            <person name="Zhou L."/>
            <person name="Haft D.H."/>
            <person name="Selengut J.D."/>
            <person name="Davidsen T.M."/>
            <person name="Yang Q."/>
            <person name="Zafar N."/>
            <person name="Ward N.L."/>
        </authorList>
    </citation>
    <scope>NUCLEOTIDE SEQUENCE [LARGE SCALE GENOMIC DNA]</scope>
    <source>
        <strain evidence="5 6">ATCC 15444</strain>
    </source>
</reference>
<evidence type="ECO:0000259" key="4">
    <source>
        <dbReference type="PROSITE" id="PS50956"/>
    </source>
</evidence>
<evidence type="ECO:0000256" key="3">
    <source>
        <dbReference type="ARBA" id="ARBA00023163"/>
    </source>
</evidence>
<protein>
    <submittedName>
        <fullName evidence="5">Transcriptional regulator, AsnC family</fullName>
    </submittedName>
</protein>
<sequence>MEEYNFRNKYLFMENIDDTDRLILRALQADGSASLESISAGASISVNTCWRRVKRLEEAGIVSKRVALIDPEKVGLAQTVFVAIRTRDHSAAWLQRFSAAVSAVPEVIEFYRMAGDVDYLLKIQVGSVADYDRVYKALIARVDLADVSATFAMECLKNTTELPL</sequence>
<dbReference type="InterPro" id="IPR019888">
    <property type="entry name" value="Tscrpt_reg_AsnC-like"/>
</dbReference>
<keyword evidence="3" id="KW-0804">Transcription</keyword>
<dbReference type="SUPFAM" id="SSF54909">
    <property type="entry name" value="Dimeric alpha+beta barrel"/>
    <property type="match status" value="1"/>
</dbReference>
<organism evidence="5 6">
    <name type="scientific">Hyphomonas neptunium (strain ATCC 15444)</name>
    <dbReference type="NCBI Taxonomy" id="228405"/>
    <lineage>
        <taxon>Bacteria</taxon>
        <taxon>Pseudomonadati</taxon>
        <taxon>Pseudomonadota</taxon>
        <taxon>Alphaproteobacteria</taxon>
        <taxon>Hyphomonadales</taxon>
        <taxon>Hyphomonadaceae</taxon>
        <taxon>Hyphomonas</taxon>
    </lineage>
</organism>
<dbReference type="InterPro" id="IPR011008">
    <property type="entry name" value="Dimeric_a/b-barrel"/>
</dbReference>
<keyword evidence="6" id="KW-1185">Reference proteome</keyword>
<evidence type="ECO:0000313" key="5">
    <source>
        <dbReference type="EMBL" id="ABI76988.1"/>
    </source>
</evidence>
<dbReference type="AlphaFoldDB" id="Q0C5S7"/>
<dbReference type="PANTHER" id="PTHR30154">
    <property type="entry name" value="LEUCINE-RESPONSIVE REGULATORY PROTEIN"/>
    <property type="match status" value="1"/>
</dbReference>